<keyword evidence="3" id="KW-1185">Reference proteome</keyword>
<sequence>MKMINFCKLLVLLAAFFATPGFAESSKVLIVNSDNTVYRYETIATEFKKVLQQNAYQWTEFNLDRHANAEEELKRLIQQENPELIYSIGTKAYSLARIHAHNKKMLFSAVINWRRLDIDAGTYGVANELSSAQEISLLRYFFPTIKKIGLLYNDKFSREYVETIKKDALALGINIVTQSVNDAQEIGEALDQLLPKIDMFWIISDPIVLSGKDSVRQIFQAAEQQKKPVYAYSDVFIEHGAVLAISADIATIGRQSANLAMMMDKDKVPGGTVQVPAGSTITLNKCVLDALQLKFNQDALDSVNKIVGCAKND</sequence>
<evidence type="ECO:0000256" key="1">
    <source>
        <dbReference type="SAM" id="SignalP"/>
    </source>
</evidence>
<dbReference type="OrthoDB" id="7066624at2"/>
<dbReference type="RefSeq" id="WP_104422716.1">
    <property type="nucleotide sequence ID" value="NZ_PTIY01000003.1"/>
</dbReference>
<dbReference type="InterPro" id="IPR007487">
    <property type="entry name" value="ABC_transpt-TYRBP-like"/>
</dbReference>
<evidence type="ECO:0000313" key="3">
    <source>
        <dbReference type="Proteomes" id="UP000238071"/>
    </source>
</evidence>
<comment type="caution">
    <text evidence="2">The sequence shown here is derived from an EMBL/GenBank/DDBJ whole genome shotgun (WGS) entry which is preliminary data.</text>
</comment>
<gene>
    <name evidence="2" type="ORF">B0F88_10348</name>
</gene>
<dbReference type="Pfam" id="PF04392">
    <property type="entry name" value="ABC_sub_bind"/>
    <property type="match status" value="1"/>
</dbReference>
<dbReference type="EMBL" id="PTIY01000003">
    <property type="protein sequence ID" value="PPK72615.1"/>
    <property type="molecule type" value="Genomic_DNA"/>
</dbReference>
<dbReference type="AlphaFoldDB" id="A0A2S6H549"/>
<evidence type="ECO:0000313" key="2">
    <source>
        <dbReference type="EMBL" id="PPK72615.1"/>
    </source>
</evidence>
<feature type="chain" id="PRO_5015634350" evidence="1">
    <location>
        <begin position="24"/>
        <end position="313"/>
    </location>
</feature>
<dbReference type="PANTHER" id="PTHR35271">
    <property type="entry name" value="ABC TRANSPORTER, SUBSTRATE-BINDING LIPOPROTEIN-RELATED"/>
    <property type="match status" value="1"/>
</dbReference>
<accession>A0A2S6H549</accession>
<feature type="signal peptide" evidence="1">
    <location>
        <begin position="1"/>
        <end position="23"/>
    </location>
</feature>
<dbReference type="Proteomes" id="UP000238071">
    <property type="component" value="Unassembled WGS sequence"/>
</dbReference>
<name>A0A2S6H549_9GAMM</name>
<protein>
    <submittedName>
        <fullName evidence="2">Putative ABC transport system substrate-binding protein</fullName>
    </submittedName>
</protein>
<dbReference type="PANTHER" id="PTHR35271:SF1">
    <property type="entry name" value="ABC TRANSPORTER, SUBSTRATE-BINDING LIPOPROTEIN"/>
    <property type="match status" value="1"/>
</dbReference>
<reference evidence="2 3" key="1">
    <citation type="submission" date="2018-02" db="EMBL/GenBank/DDBJ databases">
        <title>Subsurface microbial communities from deep shales in Ohio and West Virginia, USA.</title>
        <authorList>
            <person name="Wrighton K."/>
        </authorList>
    </citation>
    <scope>NUCLEOTIDE SEQUENCE [LARGE SCALE GENOMIC DNA]</scope>
    <source>
        <strain evidence="2 3">OWC-G53F</strain>
    </source>
</reference>
<proteinExistence type="predicted"/>
<keyword evidence="1" id="KW-0732">Signal</keyword>
<dbReference type="Gene3D" id="3.40.50.2300">
    <property type="match status" value="1"/>
</dbReference>
<organism evidence="2 3">
    <name type="scientific">Methylobacter tundripaludum</name>
    <dbReference type="NCBI Taxonomy" id="173365"/>
    <lineage>
        <taxon>Bacteria</taxon>
        <taxon>Pseudomonadati</taxon>
        <taxon>Pseudomonadota</taxon>
        <taxon>Gammaproteobacteria</taxon>
        <taxon>Methylococcales</taxon>
        <taxon>Methylococcaceae</taxon>
        <taxon>Methylobacter</taxon>
    </lineage>
</organism>